<dbReference type="EMBL" id="DS985214">
    <property type="protein sequence ID" value="EEY15228.1"/>
    <property type="molecule type" value="Genomic_DNA"/>
</dbReference>
<dbReference type="HOGENOM" id="CLU_000960_22_0_1"/>
<dbReference type="InterPro" id="IPR011701">
    <property type="entry name" value="MFS"/>
</dbReference>
<dbReference type="SUPFAM" id="SSF103473">
    <property type="entry name" value="MFS general substrate transporter"/>
    <property type="match status" value="1"/>
</dbReference>
<evidence type="ECO:0000259" key="9">
    <source>
        <dbReference type="PROSITE" id="PS50850"/>
    </source>
</evidence>
<dbReference type="PANTHER" id="PTHR23501:SF187">
    <property type="entry name" value="MAJOR FACILITATOR SUPERFAMILY (MFS) PROFILE DOMAIN-CONTAINING PROTEIN"/>
    <property type="match status" value="1"/>
</dbReference>
<evidence type="ECO:0000313" key="11">
    <source>
        <dbReference type="Proteomes" id="UP000008698"/>
    </source>
</evidence>
<dbReference type="PRINTS" id="PR01036">
    <property type="entry name" value="TCRTETB"/>
</dbReference>
<feature type="region of interest" description="Disordered" evidence="7">
    <location>
        <begin position="1"/>
        <end position="56"/>
    </location>
</feature>
<dbReference type="PROSITE" id="PS50850">
    <property type="entry name" value="MFS"/>
    <property type="match status" value="1"/>
</dbReference>
<evidence type="ECO:0000256" key="6">
    <source>
        <dbReference type="ARBA" id="ARBA00023180"/>
    </source>
</evidence>
<proteinExistence type="predicted"/>
<feature type="transmembrane region" description="Helical" evidence="8">
    <location>
        <begin position="158"/>
        <end position="179"/>
    </location>
</feature>
<organism evidence="11">
    <name type="scientific">Verticillium alfalfae (strain VaMs.102 / ATCC MYA-4576 / FGSC 10136)</name>
    <name type="common">Verticillium wilt of alfalfa</name>
    <name type="synonym">Verticillium albo-atrum</name>
    <dbReference type="NCBI Taxonomy" id="526221"/>
    <lineage>
        <taxon>Eukaryota</taxon>
        <taxon>Fungi</taxon>
        <taxon>Dikarya</taxon>
        <taxon>Ascomycota</taxon>
        <taxon>Pezizomycotina</taxon>
        <taxon>Sordariomycetes</taxon>
        <taxon>Hypocreomycetidae</taxon>
        <taxon>Glomerellales</taxon>
        <taxon>Plectosphaerellaceae</taxon>
        <taxon>Verticillium</taxon>
    </lineage>
</organism>
<dbReference type="PANTHER" id="PTHR23501">
    <property type="entry name" value="MAJOR FACILITATOR SUPERFAMILY"/>
    <property type="match status" value="1"/>
</dbReference>
<dbReference type="GeneID" id="9536266"/>
<dbReference type="Gene3D" id="1.20.1250.20">
    <property type="entry name" value="MFS general substrate transporter like domains"/>
    <property type="match status" value="1"/>
</dbReference>
<dbReference type="InterPro" id="IPR020846">
    <property type="entry name" value="MFS_dom"/>
</dbReference>
<evidence type="ECO:0000256" key="8">
    <source>
        <dbReference type="SAM" id="Phobius"/>
    </source>
</evidence>
<dbReference type="InterPro" id="IPR005829">
    <property type="entry name" value="Sugar_transporter_CS"/>
</dbReference>
<evidence type="ECO:0000256" key="4">
    <source>
        <dbReference type="ARBA" id="ARBA00022989"/>
    </source>
</evidence>
<feature type="transmembrane region" description="Helical" evidence="8">
    <location>
        <begin position="65"/>
        <end position="90"/>
    </location>
</feature>
<evidence type="ECO:0000256" key="1">
    <source>
        <dbReference type="ARBA" id="ARBA00004141"/>
    </source>
</evidence>
<keyword evidence="11" id="KW-1185">Reference proteome</keyword>
<evidence type="ECO:0000256" key="3">
    <source>
        <dbReference type="ARBA" id="ARBA00022692"/>
    </source>
</evidence>
<protein>
    <recommendedName>
        <fullName evidence="9">Major facilitator superfamily (MFS) profile domain-containing protein</fullName>
    </recommendedName>
</protein>
<dbReference type="CDD" id="cd17502">
    <property type="entry name" value="MFS_Azr1_MDR_like"/>
    <property type="match status" value="1"/>
</dbReference>
<evidence type="ECO:0000313" key="10">
    <source>
        <dbReference type="EMBL" id="EEY15228.1"/>
    </source>
</evidence>
<dbReference type="GO" id="GO:0022857">
    <property type="term" value="F:transmembrane transporter activity"/>
    <property type="evidence" value="ECO:0007669"/>
    <property type="project" value="InterPro"/>
</dbReference>
<feature type="transmembrane region" description="Helical" evidence="8">
    <location>
        <begin position="257"/>
        <end position="278"/>
    </location>
</feature>
<keyword evidence="6" id="KW-0325">Glycoprotein</keyword>
<dbReference type="KEGG" id="val:VDBG_01337"/>
<comment type="subcellular location">
    <subcellularLocation>
        <location evidence="1">Membrane</location>
        <topology evidence="1">Multi-pass membrane protein</topology>
    </subcellularLocation>
</comment>
<dbReference type="Gene3D" id="1.20.1720.10">
    <property type="entry name" value="Multidrug resistance protein D"/>
    <property type="match status" value="1"/>
</dbReference>
<dbReference type="GO" id="GO:0005886">
    <property type="term" value="C:plasma membrane"/>
    <property type="evidence" value="ECO:0007669"/>
    <property type="project" value="TreeGrafter"/>
</dbReference>
<feature type="compositionally biased region" description="Polar residues" evidence="7">
    <location>
        <begin position="26"/>
        <end position="47"/>
    </location>
</feature>
<accession>C9S7D2</accession>
<dbReference type="OMA" id="LMCLGIF"/>
<feature type="domain" description="Major facilitator superfamily (MFS) profile" evidence="9">
    <location>
        <begin position="68"/>
        <end position="586"/>
    </location>
</feature>
<dbReference type="eggNOG" id="KOG0254">
    <property type="taxonomic scope" value="Eukaryota"/>
</dbReference>
<dbReference type="RefSeq" id="XP_003009654.1">
    <property type="nucleotide sequence ID" value="XM_003009608.1"/>
</dbReference>
<evidence type="ECO:0000256" key="5">
    <source>
        <dbReference type="ARBA" id="ARBA00023136"/>
    </source>
</evidence>
<dbReference type="Pfam" id="PF07690">
    <property type="entry name" value="MFS_1"/>
    <property type="match status" value="1"/>
</dbReference>
<keyword evidence="5 8" id="KW-0472">Membrane</keyword>
<dbReference type="InterPro" id="IPR036259">
    <property type="entry name" value="MFS_trans_sf"/>
</dbReference>
<dbReference type="PROSITE" id="PS00216">
    <property type="entry name" value="SUGAR_TRANSPORT_1"/>
    <property type="match status" value="1"/>
</dbReference>
<name>C9S7D2_VERA1</name>
<reference evidence="11" key="1">
    <citation type="journal article" date="2011" name="PLoS Pathog.">
        <title>Comparative genomics yields insights into niche adaptation of plant vascular wilt pathogens.</title>
        <authorList>
            <person name="Klosterman S.J."/>
            <person name="Subbarao K.V."/>
            <person name="Kang S."/>
            <person name="Veronese P."/>
            <person name="Gold S.E."/>
            <person name="Thomma B.P.H.J."/>
            <person name="Chen Z."/>
            <person name="Henrissat B."/>
            <person name="Lee Y.-H."/>
            <person name="Park J."/>
            <person name="Garcia-Pedrajas M.D."/>
            <person name="Barbara D.J."/>
            <person name="Anchieta A."/>
            <person name="de Jonge R."/>
            <person name="Santhanam P."/>
            <person name="Maruthachalam K."/>
            <person name="Atallah Z."/>
            <person name="Amyotte S.G."/>
            <person name="Paz Z."/>
            <person name="Inderbitzin P."/>
            <person name="Hayes R.J."/>
            <person name="Heiman D.I."/>
            <person name="Young S."/>
            <person name="Zeng Q."/>
            <person name="Engels R."/>
            <person name="Galagan J."/>
            <person name="Cuomo C.A."/>
            <person name="Dobinson K.F."/>
            <person name="Ma L.-J."/>
        </authorList>
    </citation>
    <scope>NUCLEOTIDE SEQUENCE [LARGE SCALE GENOMIC DNA]</scope>
    <source>
        <strain evidence="11">VaMs.102 / ATCC MYA-4576 / FGSC 10136</strain>
    </source>
</reference>
<feature type="transmembrane region" description="Helical" evidence="8">
    <location>
        <begin position="394"/>
        <end position="413"/>
    </location>
</feature>
<feature type="transmembrane region" description="Helical" evidence="8">
    <location>
        <begin position="134"/>
        <end position="152"/>
    </location>
</feature>
<dbReference type="Proteomes" id="UP000008698">
    <property type="component" value="Unassembled WGS sequence"/>
</dbReference>
<evidence type="ECO:0000256" key="2">
    <source>
        <dbReference type="ARBA" id="ARBA00022448"/>
    </source>
</evidence>
<gene>
    <name evidence="10" type="ORF">VDBG_01337</name>
</gene>
<dbReference type="AlphaFoldDB" id="C9S7D2"/>
<evidence type="ECO:0000256" key="7">
    <source>
        <dbReference type="SAM" id="MobiDB-lite"/>
    </source>
</evidence>
<sequence>MAPKTKGDTEGNAPDITVASRDAFESDQSNSGDKQNSSISGDGVQQPTEDKNEEEDFAKGKSWRFWAIFPAIMFTTLLSAIEVTVLSTAMPTIVHELDVGNSYAWIINSFLLTSTAFLPVIGQLADAWGRRWPTIISVAIFTIGSGICGGANNAETLIVGRAIQGLGSGGLNMLIDLIICDLIPLRERGKFIGLVNLVFAVGLFTGPFIGGSIVQHTSWRWVFWISVPIGGVSLLMLYAFLRVNYVHAPFKERIKTIDYIGNIMVLGSTTAILYALTYAGTEYAWTDGRVLAPLIIGLAGMVAFHSYEASRFCSHPTIPPHLFGNRTSSIAFLITFLHALMTLWTLYFLPVYFQAVQLVSPSRSGVQILPTVCAMIPPALIAGQYLSRTGRYKLLHVVGSIFMAAGLGSFAALNRDSRTAAWVCLQMIPSFGNGLLTTSLLPAVQACLTDEDNASSTSTWAYVRSYGAIWGVTIPATTFNNIFSRNLWKISDPAVRAALGGGNAYSYAARDFIKSFPVEAQDEIREVYTDALRISWAVAAGHHGLGCCFFVLEKENVALRASLQTQFGIKEEEKEKDEEASKPGEK</sequence>
<feature type="transmembrane region" description="Helical" evidence="8">
    <location>
        <begin position="191"/>
        <end position="209"/>
    </location>
</feature>
<keyword evidence="4 8" id="KW-1133">Transmembrane helix</keyword>
<keyword evidence="3 8" id="KW-0812">Transmembrane</keyword>
<feature type="transmembrane region" description="Helical" evidence="8">
    <location>
        <begin position="290"/>
        <end position="309"/>
    </location>
</feature>
<feature type="transmembrane region" description="Helical" evidence="8">
    <location>
        <begin position="102"/>
        <end position="122"/>
    </location>
</feature>
<feature type="transmembrane region" description="Helical" evidence="8">
    <location>
        <begin position="221"/>
        <end position="245"/>
    </location>
</feature>
<feature type="transmembrane region" description="Helical" evidence="8">
    <location>
        <begin position="330"/>
        <end position="353"/>
    </location>
</feature>
<feature type="transmembrane region" description="Helical" evidence="8">
    <location>
        <begin position="365"/>
        <end position="382"/>
    </location>
</feature>
<dbReference type="OrthoDB" id="10021397at2759"/>
<keyword evidence="2" id="KW-0813">Transport</keyword>